<feature type="transmembrane region" description="Helical" evidence="2">
    <location>
        <begin position="1050"/>
        <end position="1070"/>
    </location>
</feature>
<comment type="caution">
    <text evidence="3">The sequence shown here is derived from an EMBL/GenBank/DDBJ whole genome shotgun (WGS) entry which is preliminary data.</text>
</comment>
<feature type="compositionally biased region" description="Basic and acidic residues" evidence="1">
    <location>
        <begin position="653"/>
        <end position="662"/>
    </location>
</feature>
<feature type="transmembrane region" description="Helical" evidence="2">
    <location>
        <begin position="41"/>
        <end position="57"/>
    </location>
</feature>
<dbReference type="EMBL" id="LJSK01000219">
    <property type="protein sequence ID" value="KPI84954.1"/>
    <property type="molecule type" value="Genomic_DNA"/>
</dbReference>
<dbReference type="PANTHER" id="PTHR34211">
    <property type="entry name" value="CALCINEURIN-LIKE METALLO-PHOSPHOESTERASE SUPERFAMILY PROTEIN"/>
    <property type="match status" value="1"/>
</dbReference>
<feature type="region of interest" description="Disordered" evidence="1">
    <location>
        <begin position="512"/>
        <end position="548"/>
    </location>
</feature>
<evidence type="ECO:0000313" key="4">
    <source>
        <dbReference type="Proteomes" id="UP000038009"/>
    </source>
</evidence>
<feature type="transmembrane region" description="Helical" evidence="2">
    <location>
        <begin position="1140"/>
        <end position="1167"/>
    </location>
</feature>
<evidence type="ECO:0000313" key="3">
    <source>
        <dbReference type="EMBL" id="KPI84954.1"/>
    </source>
</evidence>
<feature type="region of interest" description="Disordered" evidence="1">
    <location>
        <begin position="372"/>
        <end position="401"/>
    </location>
</feature>
<gene>
    <name evidence="3" type="ORF">ABL78_5997</name>
</gene>
<dbReference type="PANTHER" id="PTHR34211:SF3">
    <property type="entry name" value="CALCINEURIN-LIKE METALLO-PHOSPHOESTERASE SUPERFAMILY PROTEIN"/>
    <property type="match status" value="1"/>
</dbReference>
<evidence type="ECO:0008006" key="5">
    <source>
        <dbReference type="Google" id="ProtNLM"/>
    </source>
</evidence>
<dbReference type="InterPro" id="IPR029052">
    <property type="entry name" value="Metallo-depent_PP-like"/>
</dbReference>
<dbReference type="Gene3D" id="3.60.21.10">
    <property type="match status" value="1"/>
</dbReference>
<dbReference type="SUPFAM" id="SSF56300">
    <property type="entry name" value="Metallo-dependent phosphatases"/>
    <property type="match status" value="1"/>
</dbReference>
<dbReference type="OMA" id="NMASRLW"/>
<accession>A0A0N1PD40</accession>
<feature type="transmembrane region" description="Helical" evidence="2">
    <location>
        <begin position="78"/>
        <end position="96"/>
    </location>
</feature>
<keyword evidence="2" id="KW-0472">Membrane</keyword>
<keyword evidence="2" id="KW-0812">Transmembrane</keyword>
<organism evidence="3 4">
    <name type="scientific">Leptomonas seymouri</name>
    <dbReference type="NCBI Taxonomy" id="5684"/>
    <lineage>
        <taxon>Eukaryota</taxon>
        <taxon>Discoba</taxon>
        <taxon>Euglenozoa</taxon>
        <taxon>Kinetoplastea</taxon>
        <taxon>Metakinetoplastina</taxon>
        <taxon>Trypanosomatida</taxon>
        <taxon>Trypanosomatidae</taxon>
        <taxon>Leishmaniinae</taxon>
        <taxon>Leptomonas</taxon>
    </lineage>
</organism>
<evidence type="ECO:0000256" key="2">
    <source>
        <dbReference type="SAM" id="Phobius"/>
    </source>
</evidence>
<name>A0A0N1PD40_LEPSE</name>
<feature type="compositionally biased region" description="Low complexity" evidence="1">
    <location>
        <begin position="533"/>
        <end position="545"/>
    </location>
</feature>
<feature type="compositionally biased region" description="Polar residues" evidence="1">
    <location>
        <begin position="385"/>
        <end position="394"/>
    </location>
</feature>
<keyword evidence="4" id="KW-1185">Reference proteome</keyword>
<dbReference type="OrthoDB" id="1883418at2759"/>
<feature type="region of interest" description="Disordered" evidence="1">
    <location>
        <begin position="1364"/>
        <end position="1385"/>
    </location>
</feature>
<reference evidence="3 4" key="1">
    <citation type="journal article" date="2015" name="PLoS Pathog.">
        <title>Leptomonas seymouri: Adaptations to the Dixenous Life Cycle Analyzed by Genome Sequencing, Transcriptome Profiling and Co-infection with Leishmania donovani.</title>
        <authorList>
            <person name="Kraeva N."/>
            <person name="Butenko A."/>
            <person name="Hlavacova J."/>
            <person name="Kostygov A."/>
            <person name="Myskova J."/>
            <person name="Grybchuk D."/>
            <person name="Lestinova T."/>
            <person name="Votypka J."/>
            <person name="Volf P."/>
            <person name="Opperdoes F."/>
            <person name="Flegontov P."/>
            <person name="Lukes J."/>
            <person name="Yurchenko V."/>
        </authorList>
    </citation>
    <scope>NUCLEOTIDE SEQUENCE [LARGE SCALE GENOMIC DNA]</scope>
    <source>
        <strain evidence="3 4">ATCC 30220</strain>
    </source>
</reference>
<protein>
    <recommendedName>
        <fullName evidence="5">Calcineurin-like phosphoesterase domain-containing protein</fullName>
    </recommendedName>
</protein>
<dbReference type="VEuPathDB" id="TriTrypDB:Lsey_0219_0100"/>
<feature type="transmembrane region" description="Helical" evidence="2">
    <location>
        <begin position="116"/>
        <end position="132"/>
    </location>
</feature>
<sequence>MATLWTWGTLRTNPFVDFSTTWIEPLIQHAVDVTYRIAPDLRYTLAYVAVLGVAYLFHSPFRAHSTAATDTYGRLTKFFQTWSIVVFFCFHLGPQFFRSKQSQIQQTRSESEAVPILYFPLFTCFTVLFSFLHKMKRRWALGLTYGGRPSVIGLNSLILAAVGTVHYAYCSTLYENSTNRLLKAMLYCLTPAPVTLHPFRCTSMLFFLSCCFIAVDYQYKKWHGFDPSRGILWSELYELRKRPCDSTMATAKSAESERRDWRELVAPPRVYAPAALAARSPVRSVVQHGKAGASAFPTLLRAGQPTANASAALTTEATRPIAATDMASFAPSALRPRMLYHECPPDVDMDQVESWFDVDDASLKHLCSSTATSPPLPAPSQPTSFSSKCTSAGSPATPPRLDRLVSTEVRDVGGADRMLTSLMSFRAPRFFIQEVQEAQHPANRPGMVPWWSTFVLFTAWQNVAGATLHFLAFDVRTIQGFATPKIFDLHFSSSLKGCVAAAARRVASVGSAPTRSDAGAGGNASNPLEAPSELETPETSAAAPAEEGDNPDVWFDWIADVGDGFNPTYALARLLAQPTLRLPVASAAKSRKANRGNWTASNMLRVNAAMQSATKSVASAPVSPTRALTGSGSLLLPPFSPVSDDDAEGCETPAERKRRDDTEAAGEGKNAQTLPPPPPPSSPLHVTNKRALGSYERAGSKDDSNDSLSNRESVSAAHEHRGPRRYNSFIDTHDPKIAASRRQLGAEKSGFVTLPRGSFMVIGGDLAYPSPDDETYTTRLFGPYNDALGGNVRLQSAFHAEQQRIVVGDRHDIDVAHLHMLDAESVADIASGRGDLAEGRGTAEEALRSVPLLFAIPGNHDWFDGLTTFRKYILEKTWLGGWLMPQRSSYFVLRLPYNWFMLCCDTGNTQDIDVSQRNYFLDVIEWYMNAESCVIVAAHEPGWLLDAMEREDKPQQPELNRVIEALGTRLRLRLAGDIHNYSRHVPTNPSSEAAMLVVSGGGGAFLHGARNDCVISQGTKYVRACAFPSRTTFTNMASRLWGFRVVNWKFDMVVGFLCFVILLSVLPLPVERGVDGLSSPNVSSDPVPLARVFSLWVAYTTKITSDVVTKGIISVFPVLFFWMCFSSAGSDRHAPLRWRLCYGAVWTFAILMCCSGAMAFIHVQLLYLMDNGFLYSAEGKWNSVMEAQMKVIMSTFVMHARQALAGENHALDSMLGSLQDFISKAKPMRWLLVGLRCCDPFETFSFLSTKVSSGTIGVFADDASRLQIIIYYIYVLFFYWIVITPIASTLIGTFLMVSVTSFDYMYDGTYSAFQIEDYKHFIRFRLDAKTRELHAYVVAVQKPAKVYELDREFLSSLTEAGLEEHRPPHLKRQPSRWAPMQNQRRRKKPMTELLEHFTVYPHRVPSSS</sequence>
<evidence type="ECO:0000256" key="1">
    <source>
        <dbReference type="SAM" id="MobiDB-lite"/>
    </source>
</evidence>
<feature type="transmembrane region" description="Helical" evidence="2">
    <location>
        <begin position="1107"/>
        <end position="1128"/>
    </location>
</feature>
<proteinExistence type="predicted"/>
<feature type="region of interest" description="Disordered" evidence="1">
    <location>
        <begin position="616"/>
        <end position="732"/>
    </location>
</feature>
<dbReference type="Proteomes" id="UP000038009">
    <property type="component" value="Unassembled WGS sequence"/>
</dbReference>
<keyword evidence="2" id="KW-1133">Transmembrane helix</keyword>
<feature type="transmembrane region" description="Helical" evidence="2">
    <location>
        <begin position="152"/>
        <end position="174"/>
    </location>
</feature>
<feature type="transmembrane region" description="Helical" evidence="2">
    <location>
        <begin position="1269"/>
        <end position="1297"/>
    </location>
</feature>